<evidence type="ECO:0000313" key="3">
    <source>
        <dbReference type="Proteomes" id="UP000233491"/>
    </source>
</evidence>
<dbReference type="EMBL" id="PJNW01000013">
    <property type="protein sequence ID" value="PKR88239.1"/>
    <property type="molecule type" value="Genomic_DNA"/>
</dbReference>
<keyword evidence="1" id="KW-0732">Signal</keyword>
<dbReference type="RefSeq" id="WP_101290306.1">
    <property type="nucleotide sequence ID" value="NZ_FOUQ01000014.1"/>
</dbReference>
<organism evidence="2 3">
    <name type="scientific">Pleomorphomonas diazotrophica</name>
    <dbReference type="NCBI Taxonomy" id="1166257"/>
    <lineage>
        <taxon>Bacteria</taxon>
        <taxon>Pseudomonadati</taxon>
        <taxon>Pseudomonadota</taxon>
        <taxon>Alphaproteobacteria</taxon>
        <taxon>Hyphomicrobiales</taxon>
        <taxon>Pleomorphomonadaceae</taxon>
        <taxon>Pleomorphomonas</taxon>
    </lineage>
</organism>
<reference evidence="2 3" key="1">
    <citation type="submission" date="2017-12" db="EMBL/GenBank/DDBJ databases">
        <title>Anaerobic carbon monoxide metabolism by Pleomorphomonas carboxyditropha sp. nov., a new mesophilic hydrogenogenic carboxidotroph.</title>
        <authorList>
            <person name="Esquivel-Elizondo S."/>
            <person name="Krajmalnik-Brown R."/>
        </authorList>
    </citation>
    <scope>NUCLEOTIDE SEQUENCE [LARGE SCALE GENOMIC DNA]</scope>
    <source>
        <strain evidence="2 3">R5-392</strain>
    </source>
</reference>
<name>A0A1I4W024_9HYPH</name>
<accession>A0A1I4W024</accession>
<dbReference type="Proteomes" id="UP000233491">
    <property type="component" value="Unassembled WGS sequence"/>
</dbReference>
<sequence>MKIHAAAAALLCLSASVFPASADAPPAPSDKFPGWVTTTRDTGTVFFYCAAPKICGEGSIVSFHFHDLPAPSKAEIRAKYKEPRLPITCRNAGSYDTCEYPNAIDKKGRPTHWRPMPEEGFEADFFHSGFLSAHMPAGSKTHFLITLSSSAASYKLSKKNYALFRTDLGKALGHSVASLPRASK</sequence>
<dbReference type="AlphaFoldDB" id="A0A1I4W024"/>
<dbReference type="OrthoDB" id="8445837at2"/>
<comment type="caution">
    <text evidence="2">The sequence shown here is derived from an EMBL/GenBank/DDBJ whole genome shotgun (WGS) entry which is preliminary data.</text>
</comment>
<feature type="chain" id="PRO_5015065846" evidence="1">
    <location>
        <begin position="23"/>
        <end position="184"/>
    </location>
</feature>
<feature type="signal peptide" evidence="1">
    <location>
        <begin position="1"/>
        <end position="22"/>
    </location>
</feature>
<keyword evidence="3" id="KW-1185">Reference proteome</keyword>
<evidence type="ECO:0000313" key="2">
    <source>
        <dbReference type="EMBL" id="PKR88239.1"/>
    </source>
</evidence>
<proteinExistence type="predicted"/>
<gene>
    <name evidence="2" type="ORF">CXZ10_15695</name>
</gene>
<evidence type="ECO:0000256" key="1">
    <source>
        <dbReference type="SAM" id="SignalP"/>
    </source>
</evidence>
<protein>
    <submittedName>
        <fullName evidence="2">Uncharacterized protein</fullName>
    </submittedName>
</protein>